<accession>A0ACC1KUK1</accession>
<comment type="caution">
    <text evidence="1">The sequence shown here is derived from an EMBL/GenBank/DDBJ whole genome shotgun (WGS) entry which is preliminary data.</text>
</comment>
<protein>
    <submittedName>
        <fullName evidence="1">Uncharacterized protein</fullName>
    </submittedName>
</protein>
<organism evidence="1 2">
    <name type="scientific">Coemansia helicoidea</name>
    <dbReference type="NCBI Taxonomy" id="1286919"/>
    <lineage>
        <taxon>Eukaryota</taxon>
        <taxon>Fungi</taxon>
        <taxon>Fungi incertae sedis</taxon>
        <taxon>Zoopagomycota</taxon>
        <taxon>Kickxellomycotina</taxon>
        <taxon>Kickxellomycetes</taxon>
        <taxon>Kickxellales</taxon>
        <taxon>Kickxellaceae</taxon>
        <taxon>Coemansia</taxon>
    </lineage>
</organism>
<keyword evidence="2" id="KW-1185">Reference proteome</keyword>
<dbReference type="EMBL" id="JANBUN010002185">
    <property type="protein sequence ID" value="KAJ2795386.1"/>
    <property type="molecule type" value="Genomic_DNA"/>
</dbReference>
<proteinExistence type="predicted"/>
<evidence type="ECO:0000313" key="1">
    <source>
        <dbReference type="EMBL" id="KAJ2795386.1"/>
    </source>
</evidence>
<sequence length="645" mass="66791">LVVSCNECGKPICGIWHKCTRCKDYDLCDGCFGGAARAHPGHGFVHFGPPAAPPHLHTTSQRSAPAHALGLPRNSIGACRLTKPPFDIAAPPPPPPCAAPQLTPCASSTNCVMPAPVPTAEATTSTCASTKPAHVGVMCDECGADVIGVRYKCGNCPDYDLCEKCVPTAEHHKDHMFVMVRERRRVPTDRPMLAGVYPQIAPAACSSSRCGVVCGAAEPALRDASVPPPESPASTAAATSPIQAIHDGGRDMMEFVMRHFAGSHPVAETSKYEAVFVEDVTIPDGTAVAPGEFFTKIWCVANMGTNEWPAGTMLVHISGKPAIPGNQKSSPVVVGKRFEQVGIAVDMVAPCTPGRYVSQWRLMTPAGHYFGAGLWCTITVEARSPSSLAAATSAAAATAAPVAASPTTVASRTATPACVPGAPTSSCVDGLGISPSVASAAPSVCRSQREPSAGSPPADNSASIESLSGTFVKISADLMGEIRRLEQSVKELQLRQDMIDVASSSHSRQFSSASSAKAHSVRHAFDVASAPGCASNEPMKAYPPAAPAAEAGSSGRYSSIDLLASPVAPASPGACSETTSMREFYSSAARLEQLLNSSRMSSVHHAQPRAENAGITLGRTSSSTSTSSSGSFELVSSHDDHKPDG</sequence>
<evidence type="ECO:0000313" key="2">
    <source>
        <dbReference type="Proteomes" id="UP001140087"/>
    </source>
</evidence>
<dbReference type="Proteomes" id="UP001140087">
    <property type="component" value="Unassembled WGS sequence"/>
</dbReference>
<reference evidence="1" key="1">
    <citation type="submission" date="2022-07" db="EMBL/GenBank/DDBJ databases">
        <title>Phylogenomic reconstructions and comparative analyses of Kickxellomycotina fungi.</title>
        <authorList>
            <person name="Reynolds N.K."/>
            <person name="Stajich J.E."/>
            <person name="Barry K."/>
            <person name="Grigoriev I.V."/>
            <person name="Crous P."/>
            <person name="Smith M.E."/>
        </authorList>
    </citation>
    <scope>NUCLEOTIDE SEQUENCE</scope>
    <source>
        <strain evidence="1">BCRC 34780</strain>
    </source>
</reference>
<gene>
    <name evidence="1" type="ORF">H4R21_005131</name>
</gene>
<feature type="non-terminal residue" evidence="1">
    <location>
        <position position="1"/>
    </location>
</feature>
<name>A0ACC1KUK1_9FUNG</name>
<feature type="non-terminal residue" evidence="1">
    <location>
        <position position="645"/>
    </location>
</feature>